<evidence type="ECO:0000256" key="2">
    <source>
        <dbReference type="ARBA" id="ARBA00008072"/>
    </source>
</evidence>
<protein>
    <submittedName>
        <fullName evidence="9">Uncharacterized protein LOC109475669 isoform X1</fullName>
    </submittedName>
</protein>
<dbReference type="SUPFAM" id="SSF51735">
    <property type="entry name" value="NAD(P)-binding Rossmann-fold domains"/>
    <property type="match status" value="1"/>
</dbReference>
<dbReference type="FunFam" id="3.90.180.10:FF:000069">
    <property type="entry name" value="Putative NADP-dependent alcohol dehydrogenase"/>
    <property type="match status" value="1"/>
</dbReference>
<proteinExistence type="inferred from homology"/>
<keyword evidence="4 6" id="KW-0862">Zinc</keyword>
<dbReference type="GO" id="GO:0004022">
    <property type="term" value="F:alcohol dehydrogenase (NAD+) activity"/>
    <property type="evidence" value="ECO:0007669"/>
    <property type="project" value="TreeGrafter"/>
</dbReference>
<evidence type="ECO:0000256" key="1">
    <source>
        <dbReference type="ARBA" id="ARBA00001947"/>
    </source>
</evidence>
<keyword evidence="5" id="KW-0560">Oxidoreductase</keyword>
<dbReference type="Gene3D" id="3.90.180.10">
    <property type="entry name" value="Medium-chain alcohol dehydrogenases, catalytic domain"/>
    <property type="match status" value="1"/>
</dbReference>
<gene>
    <name evidence="9" type="primary">LOC109475669</name>
</gene>
<dbReference type="PROSITE" id="PS00059">
    <property type="entry name" value="ADH_ZINC"/>
    <property type="match status" value="1"/>
</dbReference>
<dbReference type="FunFam" id="3.90.180.10:FF:000071">
    <property type="entry name" value="NAD-dependent alcohol dehydrogenase"/>
    <property type="match status" value="1"/>
</dbReference>
<evidence type="ECO:0000259" key="7">
    <source>
        <dbReference type="SMART" id="SM00829"/>
    </source>
</evidence>
<dbReference type="GO" id="GO:0008270">
    <property type="term" value="F:zinc ion binding"/>
    <property type="evidence" value="ECO:0007669"/>
    <property type="project" value="InterPro"/>
</dbReference>
<dbReference type="InterPro" id="IPR036291">
    <property type="entry name" value="NAD(P)-bd_dom_sf"/>
</dbReference>
<dbReference type="Proteomes" id="UP000515135">
    <property type="component" value="Unplaced"/>
</dbReference>
<sequence length="372" mass="39742">MRRSVKLVAFNEPLEMVEEPIPEPPAGGAVVKVMYAGMCHTDVHVWQNGFYLGEGKHFRYSERPGFTLPIIMGHETSGTVYSFAGDAEQGDVQVGDSVVVYPWVGCENCQACATGNANYCKGPLKYIGPVVDGGYSEYVIVPHPRYLVKVPAGLPMDAAAVLACGGLTAYNGVTTVQPTVERLSKFRERCTLLIVGPGGLGLWAVKLAKHVLPPGTRIVCADVDAAKLKIAKDNGCDDTILWDREADVATTVAATRAICTDGVDAAIDFVNSSKTFANIQGCLEKCGIHAVVGLFGGGGTIPLPTFALQQKQVVGVHVGGLHQFKELLALVADKQIPAPPLEHHPLEQTWDVLQALQAGKVEGRAVFHMNKT</sequence>
<dbReference type="InterPro" id="IPR002328">
    <property type="entry name" value="ADH_Zn_CS"/>
</dbReference>
<dbReference type="InterPro" id="IPR013154">
    <property type="entry name" value="ADH-like_N"/>
</dbReference>
<dbReference type="PANTHER" id="PTHR42940">
    <property type="entry name" value="ALCOHOL DEHYDROGENASE 1-RELATED"/>
    <property type="match status" value="1"/>
</dbReference>
<dbReference type="InterPro" id="IPR011032">
    <property type="entry name" value="GroES-like_sf"/>
</dbReference>
<evidence type="ECO:0000256" key="3">
    <source>
        <dbReference type="ARBA" id="ARBA00022723"/>
    </source>
</evidence>
<keyword evidence="8" id="KW-1185">Reference proteome</keyword>
<evidence type="ECO:0000256" key="5">
    <source>
        <dbReference type="ARBA" id="ARBA00023002"/>
    </source>
</evidence>
<dbReference type="Pfam" id="PF08240">
    <property type="entry name" value="ADH_N"/>
    <property type="match status" value="1"/>
</dbReference>
<dbReference type="InterPro" id="IPR020843">
    <property type="entry name" value="ER"/>
</dbReference>
<dbReference type="Pfam" id="PF00107">
    <property type="entry name" value="ADH_zinc_N"/>
    <property type="match status" value="1"/>
</dbReference>
<keyword evidence="3 6" id="KW-0479">Metal-binding</keyword>
<name>A0A6P4ZLR3_BRABE</name>
<evidence type="ECO:0000313" key="8">
    <source>
        <dbReference type="Proteomes" id="UP000515135"/>
    </source>
</evidence>
<dbReference type="AlphaFoldDB" id="A0A6P4ZLR3"/>
<evidence type="ECO:0000313" key="9">
    <source>
        <dbReference type="RefSeq" id="XP_019631992.1"/>
    </source>
</evidence>
<feature type="domain" description="Enoyl reductase (ER)" evidence="7">
    <location>
        <begin position="9"/>
        <end position="367"/>
    </location>
</feature>
<dbReference type="GeneID" id="109475669"/>
<comment type="similarity">
    <text evidence="2 6">Belongs to the zinc-containing alcohol dehydrogenase family.</text>
</comment>
<dbReference type="KEGG" id="bbel:109475669"/>
<dbReference type="PANTHER" id="PTHR42940:SF8">
    <property type="entry name" value="VACUOLAR PROTEIN SORTING-ASSOCIATED PROTEIN 11"/>
    <property type="match status" value="1"/>
</dbReference>
<evidence type="ECO:0000256" key="6">
    <source>
        <dbReference type="RuleBase" id="RU361277"/>
    </source>
</evidence>
<dbReference type="GO" id="GO:0005737">
    <property type="term" value="C:cytoplasm"/>
    <property type="evidence" value="ECO:0007669"/>
    <property type="project" value="TreeGrafter"/>
</dbReference>
<organism evidence="8 9">
    <name type="scientific">Branchiostoma belcheri</name>
    <name type="common">Amphioxus</name>
    <dbReference type="NCBI Taxonomy" id="7741"/>
    <lineage>
        <taxon>Eukaryota</taxon>
        <taxon>Metazoa</taxon>
        <taxon>Chordata</taxon>
        <taxon>Cephalochordata</taxon>
        <taxon>Leptocardii</taxon>
        <taxon>Amphioxiformes</taxon>
        <taxon>Branchiostomatidae</taxon>
        <taxon>Branchiostoma</taxon>
    </lineage>
</organism>
<dbReference type="OrthoDB" id="1879366at2759"/>
<dbReference type="Gene3D" id="3.40.50.720">
    <property type="entry name" value="NAD(P)-binding Rossmann-like Domain"/>
    <property type="match status" value="1"/>
</dbReference>
<dbReference type="InterPro" id="IPR013149">
    <property type="entry name" value="ADH-like_C"/>
</dbReference>
<reference evidence="9" key="1">
    <citation type="submission" date="2025-08" db="UniProtKB">
        <authorList>
            <consortium name="RefSeq"/>
        </authorList>
    </citation>
    <scope>IDENTIFICATION</scope>
    <source>
        <tissue evidence="9">Gonad</tissue>
    </source>
</reference>
<evidence type="ECO:0000256" key="4">
    <source>
        <dbReference type="ARBA" id="ARBA00022833"/>
    </source>
</evidence>
<accession>A0A6P4ZLR3</accession>
<dbReference type="RefSeq" id="XP_019631992.1">
    <property type="nucleotide sequence ID" value="XM_019776433.1"/>
</dbReference>
<comment type="cofactor">
    <cofactor evidence="1 6">
        <name>Zn(2+)</name>
        <dbReference type="ChEBI" id="CHEBI:29105"/>
    </cofactor>
</comment>
<dbReference type="SUPFAM" id="SSF50129">
    <property type="entry name" value="GroES-like"/>
    <property type="match status" value="1"/>
</dbReference>
<dbReference type="SMART" id="SM00829">
    <property type="entry name" value="PKS_ER"/>
    <property type="match status" value="1"/>
</dbReference>